<feature type="domain" description="NXPE C-terminal" evidence="3">
    <location>
        <begin position="307"/>
        <end position="530"/>
    </location>
</feature>
<dbReference type="PaxDb" id="8355-A0A1L8FL92"/>
<evidence type="ECO:0000256" key="1">
    <source>
        <dbReference type="ARBA" id="ARBA00005431"/>
    </source>
</evidence>
<dbReference type="OMA" id="TREMHSD"/>
<dbReference type="KEGG" id="xla:108696407"/>
<organism evidence="4 5">
    <name type="scientific">Xenopus laevis</name>
    <name type="common">African clawed frog</name>
    <dbReference type="NCBI Taxonomy" id="8355"/>
    <lineage>
        <taxon>Eukaryota</taxon>
        <taxon>Metazoa</taxon>
        <taxon>Chordata</taxon>
        <taxon>Craniata</taxon>
        <taxon>Vertebrata</taxon>
        <taxon>Euteleostomi</taxon>
        <taxon>Amphibia</taxon>
        <taxon>Batrachia</taxon>
        <taxon>Anura</taxon>
        <taxon>Pipoidea</taxon>
        <taxon>Pipidae</taxon>
        <taxon>Xenopodinae</taxon>
        <taxon>Xenopus</taxon>
        <taxon>Xenopus</taxon>
    </lineage>
</organism>
<keyword evidence="2" id="KW-0472">Membrane</keyword>
<dbReference type="OrthoDB" id="2112051at2759"/>
<dbReference type="AlphaFoldDB" id="A0A1L8FL92"/>
<feature type="transmembrane region" description="Helical" evidence="2">
    <location>
        <begin position="12"/>
        <end position="29"/>
    </location>
</feature>
<dbReference type="InterPro" id="IPR026845">
    <property type="entry name" value="NXPH/NXPE"/>
</dbReference>
<keyword evidence="2" id="KW-1133">Transmembrane helix</keyword>
<dbReference type="GeneID" id="108696407"/>
<dbReference type="InterPro" id="IPR013783">
    <property type="entry name" value="Ig-like_fold"/>
</dbReference>
<dbReference type="Gene3D" id="2.60.40.10">
    <property type="entry name" value="Immunoglobulins"/>
    <property type="match status" value="1"/>
</dbReference>
<evidence type="ECO:0000256" key="2">
    <source>
        <dbReference type="SAM" id="Phobius"/>
    </source>
</evidence>
<dbReference type="PANTHER" id="PTHR16165:SF32">
    <property type="entry name" value="NEUREXOPHILIN AND PC-ESTERASE DOMAIN FAMILY MEMBER 2"/>
    <property type="match status" value="1"/>
</dbReference>
<reference evidence="5" key="1">
    <citation type="submission" date="2025-08" db="UniProtKB">
        <authorList>
            <consortium name="RefSeq"/>
        </authorList>
    </citation>
    <scope>IDENTIFICATION</scope>
    <source>
        <strain evidence="5">J_2021</strain>
        <tissue evidence="5">Erythrocytes</tissue>
    </source>
</reference>
<keyword evidence="4" id="KW-1185">Reference proteome</keyword>
<evidence type="ECO:0000313" key="4">
    <source>
        <dbReference type="Proteomes" id="UP000186698"/>
    </source>
</evidence>
<proteinExistence type="inferred from homology"/>
<evidence type="ECO:0000259" key="3">
    <source>
        <dbReference type="Pfam" id="PF24536"/>
    </source>
</evidence>
<dbReference type="InterPro" id="IPR057106">
    <property type="entry name" value="NXPE4_C"/>
</dbReference>
<dbReference type="Pfam" id="PF06312">
    <property type="entry name" value="Neurexophilin"/>
    <property type="match status" value="1"/>
</dbReference>
<dbReference type="Proteomes" id="UP000186698">
    <property type="component" value="Chromosome 7L"/>
</dbReference>
<dbReference type="InterPro" id="IPR014756">
    <property type="entry name" value="Ig_E-set"/>
</dbReference>
<name>A0A1L8FL92_XENLA</name>
<accession>A0A1L8FL92</accession>
<dbReference type="Pfam" id="PF24536">
    <property type="entry name" value="NXPE4_C"/>
    <property type="match status" value="1"/>
</dbReference>
<evidence type="ECO:0000313" key="5">
    <source>
        <dbReference type="RefSeq" id="XP_018081225.2"/>
    </source>
</evidence>
<dbReference type="SUPFAM" id="SSF81296">
    <property type="entry name" value="E set domains"/>
    <property type="match status" value="1"/>
</dbReference>
<comment type="similarity">
    <text evidence="1">Belongs to the NXPE family.</text>
</comment>
<protein>
    <submittedName>
        <fullName evidence="5">NXPE family member 4</fullName>
    </submittedName>
</protein>
<gene>
    <name evidence="5" type="primary">LOC108696407</name>
</gene>
<dbReference type="PANTHER" id="PTHR16165">
    <property type="entry name" value="NXPE FAMILY MEMBER"/>
    <property type="match status" value="1"/>
</dbReference>
<dbReference type="RefSeq" id="XP_018081225.2">
    <property type="nucleotide sequence ID" value="XM_018225736.2"/>
</dbReference>
<keyword evidence="2" id="KW-0812">Transmembrane</keyword>
<sequence>MALYQLKRGGAFAGTLTVLFCLSFWYYSIPHKTMNIKIPIENVKKASEIQREVDEILSQIESMIAKVDLLHKDNTTCAEKSKATIVNPKNNYCAGDSLIVQVDMFDYLGNRKTYGGDYLRARISTKELNAGASGRIEDFHNGTYHVHFTLYWEGKIDLSILLIHPSEAVSVLWNKRNSWYGNIDYTGKFMYQNTQTETKCGFDLNKSQELCEYNDQRDEEYFYCMKPPSYECDMLTETRSWYTGRSILKELEASLFDKSRLRVEIPKDFENVNVTSCNNNSDKKNSERCRIGMKLEYPSGHFINNVWTPHACSMKSNHNLEELNTCMQGKVIYILGDSTLRQWMAHFISKLNEMTVLNLYEGGWAQKLWGIDLKRNMRISWKRHGNPFISTSYQSCREDRTIPREIDLIGGHDKTVIVLNIGNHFRSYPVHHFIKRLINIRRALVRLFRRSPETKVILKTENIFATTNSHEAKSDFHGLVHYFVFELIFKDLNVGFVNGWDMTTAFDAKDVHPPPEYIQNEVDLFMTYIC</sequence>